<dbReference type="InterPro" id="IPR052126">
    <property type="entry name" value="Spindle_Org/Thrombomodulin"/>
</dbReference>
<dbReference type="OrthoDB" id="2448405at2759"/>
<protein>
    <recommendedName>
        <fullName evidence="3">At5g54830-like domain-containing protein</fullName>
    </recommendedName>
</protein>
<accession>A0A423TDP9</accession>
<dbReference type="Proteomes" id="UP000283509">
    <property type="component" value="Unassembled WGS sequence"/>
</dbReference>
<proteinExistence type="predicted"/>
<keyword evidence="1" id="KW-0677">Repeat</keyword>
<reference evidence="4 5" key="1">
    <citation type="submission" date="2018-04" db="EMBL/GenBank/DDBJ databases">
        <authorList>
            <person name="Zhang X."/>
            <person name="Yuan J."/>
            <person name="Li F."/>
            <person name="Xiang J."/>
        </authorList>
    </citation>
    <scope>NUCLEOTIDE SEQUENCE [LARGE SCALE GENOMIC DNA]</scope>
    <source>
        <tissue evidence="4">Muscle</tissue>
    </source>
</reference>
<evidence type="ECO:0000259" key="3">
    <source>
        <dbReference type="Pfam" id="PF25489"/>
    </source>
</evidence>
<evidence type="ECO:0000256" key="1">
    <source>
        <dbReference type="ARBA" id="ARBA00022737"/>
    </source>
</evidence>
<keyword evidence="5" id="KW-1185">Reference proteome</keyword>
<comment type="caution">
    <text evidence="4">The sequence shown here is derived from an EMBL/GenBank/DDBJ whole genome shotgun (WGS) entry which is preliminary data.</text>
</comment>
<evidence type="ECO:0000313" key="4">
    <source>
        <dbReference type="EMBL" id="ROT74517.1"/>
    </source>
</evidence>
<dbReference type="AlphaFoldDB" id="A0A423TDP9"/>
<gene>
    <name evidence="4" type="ORF">C7M84_006976</name>
</gene>
<organism evidence="4 5">
    <name type="scientific">Penaeus vannamei</name>
    <name type="common">Whiteleg shrimp</name>
    <name type="synonym">Litopenaeus vannamei</name>
    <dbReference type="NCBI Taxonomy" id="6689"/>
    <lineage>
        <taxon>Eukaryota</taxon>
        <taxon>Metazoa</taxon>
        <taxon>Ecdysozoa</taxon>
        <taxon>Arthropoda</taxon>
        <taxon>Crustacea</taxon>
        <taxon>Multicrustacea</taxon>
        <taxon>Malacostraca</taxon>
        <taxon>Eumalacostraca</taxon>
        <taxon>Eucarida</taxon>
        <taxon>Decapoda</taxon>
        <taxon>Dendrobranchiata</taxon>
        <taxon>Penaeoidea</taxon>
        <taxon>Penaeidae</taxon>
        <taxon>Penaeus</taxon>
    </lineage>
</organism>
<evidence type="ECO:0000313" key="5">
    <source>
        <dbReference type="Proteomes" id="UP000283509"/>
    </source>
</evidence>
<name>A0A423TDP9_PENVA</name>
<reference evidence="4 5" key="2">
    <citation type="submission" date="2019-01" db="EMBL/GenBank/DDBJ databases">
        <title>The decoding of complex shrimp genome reveals the adaptation for benthos swimmer, frequently molting mechanism and breeding impact on genome.</title>
        <authorList>
            <person name="Sun Y."/>
            <person name="Gao Y."/>
            <person name="Yu Y."/>
        </authorList>
    </citation>
    <scope>NUCLEOTIDE SEQUENCE [LARGE SCALE GENOMIC DNA]</scope>
    <source>
        <tissue evidence="4">Muscle</tissue>
    </source>
</reference>
<dbReference type="EMBL" id="QCYY01001884">
    <property type="protein sequence ID" value="ROT74517.1"/>
    <property type="molecule type" value="Genomic_DNA"/>
</dbReference>
<dbReference type="STRING" id="6689.A0A423TDP9"/>
<feature type="domain" description="At5g54830-like" evidence="3">
    <location>
        <begin position="60"/>
        <end position="95"/>
    </location>
</feature>
<feature type="compositionally biased region" description="Polar residues" evidence="2">
    <location>
        <begin position="198"/>
        <end position="207"/>
    </location>
</feature>
<dbReference type="InterPro" id="IPR057443">
    <property type="entry name" value="At5g54830-like"/>
</dbReference>
<feature type="region of interest" description="Disordered" evidence="2">
    <location>
        <begin position="152"/>
        <end position="241"/>
    </location>
</feature>
<dbReference type="PANTHER" id="PTHR24036">
    <property type="entry name" value="SKELETOR-RELATED"/>
    <property type="match status" value="1"/>
</dbReference>
<dbReference type="PANTHER" id="PTHR24036:SF13">
    <property type="entry name" value="PROTEIN SKELETOR, ISOFORMS D_E"/>
    <property type="match status" value="1"/>
</dbReference>
<evidence type="ECO:0000256" key="2">
    <source>
        <dbReference type="SAM" id="MobiDB-lite"/>
    </source>
</evidence>
<sequence length="241" mass="26671">MINTHRTRVFAGVGQDRDGVPVPTAYGRLCEWTENPNQPADAFESFGAYQRTLQLDCQEGQPGILQWTPDAATPDTVFYQCYTHRYLGWKINVVDACDFEPLQAAGTAGQPWWCQARWKLPRNFFRLALFVRADPACITDYDYYDYSDERQTGDARVGGATHSETQRLPQGFNRIPGGGSRKPSARPKTPPARPGGQSLKSPTSVVNASAFAGLSEDPTGFFGPQEGDLTFPNFDEIPSIP</sequence>
<dbReference type="Pfam" id="PF25489">
    <property type="entry name" value="At5g54830"/>
    <property type="match status" value="1"/>
</dbReference>